<dbReference type="GO" id="GO:0006355">
    <property type="term" value="P:regulation of DNA-templated transcription"/>
    <property type="evidence" value="ECO:0007669"/>
    <property type="project" value="InterPro"/>
</dbReference>
<feature type="compositionally biased region" description="Polar residues" evidence="11">
    <location>
        <begin position="177"/>
        <end position="192"/>
    </location>
</feature>
<proteinExistence type="predicted"/>
<accession>A0A9Q0JSS6</accession>
<evidence type="ECO:0000256" key="8">
    <source>
        <dbReference type="ARBA" id="ARBA00023159"/>
    </source>
</evidence>
<name>A0A9Q0JSS6_9MAGN</name>
<keyword evidence="4 12" id="KW-1133">Transmembrane helix</keyword>
<keyword evidence="7 12" id="KW-0472">Membrane</keyword>
<evidence type="ECO:0000313" key="14">
    <source>
        <dbReference type="EMBL" id="KAJ4950177.1"/>
    </source>
</evidence>
<keyword evidence="9" id="KW-0804">Transcription</keyword>
<evidence type="ECO:0000256" key="5">
    <source>
        <dbReference type="ARBA" id="ARBA00023015"/>
    </source>
</evidence>
<feature type="transmembrane region" description="Helical" evidence="12">
    <location>
        <begin position="608"/>
        <end position="628"/>
    </location>
</feature>
<dbReference type="Gene3D" id="2.170.150.80">
    <property type="entry name" value="NAC domain"/>
    <property type="match status" value="1"/>
</dbReference>
<dbReference type="Proteomes" id="UP001141806">
    <property type="component" value="Unassembled WGS sequence"/>
</dbReference>
<evidence type="ECO:0000256" key="2">
    <source>
        <dbReference type="ARBA" id="ARBA00004167"/>
    </source>
</evidence>
<dbReference type="PANTHER" id="PTHR31744:SF216">
    <property type="entry name" value="NAC TRANSCRIPTION FACTOR"/>
    <property type="match status" value="1"/>
</dbReference>
<evidence type="ECO:0000256" key="4">
    <source>
        <dbReference type="ARBA" id="ARBA00022989"/>
    </source>
</evidence>
<dbReference type="GO" id="GO:0016020">
    <property type="term" value="C:membrane"/>
    <property type="evidence" value="ECO:0007669"/>
    <property type="project" value="UniProtKB-SubCell"/>
</dbReference>
<keyword evidence="6" id="KW-0238">DNA-binding</keyword>
<comment type="subcellular location">
    <subcellularLocation>
        <location evidence="2">Membrane</location>
        <topology evidence="2">Single-pass membrane protein</topology>
    </subcellularLocation>
    <subcellularLocation>
        <location evidence="1">Nucleus</location>
    </subcellularLocation>
</comment>
<feature type="region of interest" description="Disordered" evidence="11">
    <location>
        <begin position="167"/>
        <end position="192"/>
    </location>
</feature>
<evidence type="ECO:0000256" key="11">
    <source>
        <dbReference type="SAM" id="MobiDB-lite"/>
    </source>
</evidence>
<evidence type="ECO:0000256" key="12">
    <source>
        <dbReference type="SAM" id="Phobius"/>
    </source>
</evidence>
<evidence type="ECO:0000256" key="1">
    <source>
        <dbReference type="ARBA" id="ARBA00004123"/>
    </source>
</evidence>
<dbReference type="InterPro" id="IPR036093">
    <property type="entry name" value="NAC_dom_sf"/>
</dbReference>
<evidence type="ECO:0000313" key="15">
    <source>
        <dbReference type="Proteomes" id="UP001141806"/>
    </source>
</evidence>
<evidence type="ECO:0000256" key="6">
    <source>
        <dbReference type="ARBA" id="ARBA00023125"/>
    </source>
</evidence>
<evidence type="ECO:0000259" key="13">
    <source>
        <dbReference type="PROSITE" id="PS51005"/>
    </source>
</evidence>
<gene>
    <name evidence="14" type="ORF">NE237_027009</name>
</gene>
<protein>
    <recommendedName>
        <fullName evidence="13">NAC domain-containing protein</fullName>
    </recommendedName>
</protein>
<dbReference type="FunFam" id="2.170.150.80:FF:000002">
    <property type="entry name" value="Nac domain-containing protein 86"/>
    <property type="match status" value="1"/>
</dbReference>
<keyword evidence="15" id="KW-1185">Reference proteome</keyword>
<keyword evidence="5" id="KW-0805">Transcription regulation</keyword>
<dbReference type="GO" id="GO:0000976">
    <property type="term" value="F:transcription cis-regulatory region binding"/>
    <property type="evidence" value="ECO:0007669"/>
    <property type="project" value="UniProtKB-ARBA"/>
</dbReference>
<dbReference type="GO" id="GO:0005634">
    <property type="term" value="C:nucleus"/>
    <property type="evidence" value="ECO:0007669"/>
    <property type="project" value="UniProtKB-SubCell"/>
</dbReference>
<keyword evidence="3 12" id="KW-0812">Transmembrane</keyword>
<reference evidence="14" key="1">
    <citation type="journal article" date="2023" name="Plant J.">
        <title>The genome of the king protea, Protea cynaroides.</title>
        <authorList>
            <person name="Chang J."/>
            <person name="Duong T.A."/>
            <person name="Schoeman C."/>
            <person name="Ma X."/>
            <person name="Roodt D."/>
            <person name="Barker N."/>
            <person name="Li Z."/>
            <person name="Van de Peer Y."/>
            <person name="Mizrachi E."/>
        </authorList>
    </citation>
    <scope>NUCLEOTIDE SEQUENCE</scope>
    <source>
        <tissue evidence="14">Young leaves</tissue>
    </source>
</reference>
<evidence type="ECO:0000256" key="10">
    <source>
        <dbReference type="ARBA" id="ARBA00023242"/>
    </source>
</evidence>
<dbReference type="EMBL" id="JAMYWD010000012">
    <property type="protein sequence ID" value="KAJ4950177.1"/>
    <property type="molecule type" value="Genomic_DNA"/>
</dbReference>
<sequence length="636" mass="70990">MAVLSLESLPLGFRFRPTDEELVNHYLRLKINGKDSDVEVIPEIDVCKWEPWDLPDLSVIKTDDPEWFFFSPRDRKYPNGSRSNRATEAGYWKATGKDRTIKSRMNLIGMKKTLVFYKGRAPKGERTNWIMHEYRPTEKDLDGTNAGQGAFVLYRLFRKTDDRIENSNCDEIEPTGSYPTATKSSPDNTPSTLALVQATPQSDMQVAKQPAGIERWLADKSDTITCDALVPAGSNCTSNVASDMEDLDQDGTTTELDPQLEEDLRLFYEPTFEPLDCKVFSPLQSEMCTGLGLPYMNSPFIDDFGKNHNFMGFQDGTSEQDVSISEFLKAVINSQDEYSCEESSSLKNLAAKSEATVGTVIRQMQYDDDSARDCMVSDCGWQSAFGKDSGSSSDTDTKVAQVQYDPQIEALRGLDEQDLCIDQGSFGEEAVFNGSVYGRENKGLLQDDPLLLPNSGVHSLHDSFNRIEELTSQKNLVKNGGGLVGTEIKLRTHRTLYQSGAHNLSTQGTAPRRIHLQKKLYRRMTSCGKRSGSTCILEEQEVKPKIVKAGDTVEPSTNDEPKGMEILDRFSIVKEISAKLKLRSRGDSVKVGDQWGLLRVGRFSNSSGVYIVCVAVLIFLVMVCISVWDGYHHDFA</sequence>
<keyword evidence="10" id="KW-0539">Nucleus</keyword>
<dbReference type="OrthoDB" id="737278at2759"/>
<dbReference type="SUPFAM" id="SSF101941">
    <property type="entry name" value="NAC domain"/>
    <property type="match status" value="1"/>
</dbReference>
<dbReference type="PANTHER" id="PTHR31744">
    <property type="entry name" value="PROTEIN CUP-SHAPED COTYLEDON 2-RELATED"/>
    <property type="match status" value="1"/>
</dbReference>
<dbReference type="AlphaFoldDB" id="A0A9Q0JSS6"/>
<evidence type="ECO:0000256" key="7">
    <source>
        <dbReference type="ARBA" id="ARBA00023136"/>
    </source>
</evidence>
<keyword evidence="8" id="KW-0010">Activator</keyword>
<dbReference type="InterPro" id="IPR003441">
    <property type="entry name" value="NAC-dom"/>
</dbReference>
<comment type="caution">
    <text evidence="14">The sequence shown here is derived from an EMBL/GenBank/DDBJ whole genome shotgun (WGS) entry which is preliminary data.</text>
</comment>
<evidence type="ECO:0000256" key="3">
    <source>
        <dbReference type="ARBA" id="ARBA00022692"/>
    </source>
</evidence>
<organism evidence="14 15">
    <name type="scientific">Protea cynaroides</name>
    <dbReference type="NCBI Taxonomy" id="273540"/>
    <lineage>
        <taxon>Eukaryota</taxon>
        <taxon>Viridiplantae</taxon>
        <taxon>Streptophyta</taxon>
        <taxon>Embryophyta</taxon>
        <taxon>Tracheophyta</taxon>
        <taxon>Spermatophyta</taxon>
        <taxon>Magnoliopsida</taxon>
        <taxon>Proteales</taxon>
        <taxon>Proteaceae</taxon>
        <taxon>Protea</taxon>
    </lineage>
</organism>
<dbReference type="Pfam" id="PF02365">
    <property type="entry name" value="NAM"/>
    <property type="match status" value="1"/>
</dbReference>
<feature type="domain" description="NAC" evidence="13">
    <location>
        <begin position="9"/>
        <end position="159"/>
    </location>
</feature>
<dbReference type="PROSITE" id="PS51005">
    <property type="entry name" value="NAC"/>
    <property type="match status" value="1"/>
</dbReference>
<evidence type="ECO:0000256" key="9">
    <source>
        <dbReference type="ARBA" id="ARBA00023163"/>
    </source>
</evidence>